<dbReference type="GO" id="GO:0006152">
    <property type="term" value="P:purine nucleoside catabolic process"/>
    <property type="evidence" value="ECO:0007669"/>
    <property type="project" value="TreeGrafter"/>
</dbReference>
<reference evidence="4 7" key="3">
    <citation type="submission" date="2019-06" db="EMBL/GenBank/DDBJ databases">
        <title>Whole genome shotgun sequence of Brevibacillus reuszeri NBRC 15719.</title>
        <authorList>
            <person name="Hosoyama A."/>
            <person name="Uohara A."/>
            <person name="Ohji S."/>
            <person name="Ichikawa N."/>
        </authorList>
    </citation>
    <scope>NUCLEOTIDE SEQUENCE [LARGE SCALE GENOMIC DNA]</scope>
    <source>
        <strain evidence="4 7">NBRC 15719</strain>
    </source>
</reference>
<dbReference type="InterPro" id="IPR016193">
    <property type="entry name" value="Cytidine_deaminase-like"/>
</dbReference>
<dbReference type="InterPro" id="IPR016192">
    <property type="entry name" value="APOBEC/CMP_deaminase_Zn-bd"/>
</dbReference>
<sequence>MKANPFMQQAIELAYDNTRKNQGKPFGAVIVKDGVVIGTGVNDVLATHDVTAHAEMQAIREACKTLDNASLEGCEIYASGQPCPMCLAAIYWTGAKTVYYAYTENDAAEVGMSTKHVYEQLALPFDKQVLPIVRMKNEDEGINPFAFWKQTRG</sequence>
<keyword evidence="2" id="KW-0862">Zinc</keyword>
<proteinExistence type="predicted"/>
<organism evidence="5 6">
    <name type="scientific">Brevibacillus reuszeri</name>
    <dbReference type="NCBI Taxonomy" id="54915"/>
    <lineage>
        <taxon>Bacteria</taxon>
        <taxon>Bacillati</taxon>
        <taxon>Bacillota</taxon>
        <taxon>Bacilli</taxon>
        <taxon>Bacillales</taxon>
        <taxon>Paenibacillaceae</taxon>
        <taxon>Brevibacillus</taxon>
    </lineage>
</organism>
<reference evidence="6" key="1">
    <citation type="submission" date="2015-07" db="EMBL/GenBank/DDBJ databases">
        <title>Genome sequencing project for genomic taxonomy and phylogenomics of Bacillus-like bacteria.</title>
        <authorList>
            <person name="Liu B."/>
            <person name="Wang J."/>
            <person name="Zhu Y."/>
            <person name="Liu G."/>
            <person name="Chen Q."/>
            <person name="Chen Z."/>
            <person name="Lan J."/>
            <person name="Che J."/>
            <person name="Ge C."/>
            <person name="Shi H."/>
            <person name="Pan Z."/>
            <person name="Liu X."/>
        </authorList>
    </citation>
    <scope>NUCLEOTIDE SEQUENCE [LARGE SCALE GENOMIC DNA]</scope>
    <source>
        <strain evidence="6">DSM 9887</strain>
    </source>
</reference>
<dbReference type="PROSITE" id="PS51747">
    <property type="entry name" value="CYT_DCMP_DEAMINASES_2"/>
    <property type="match status" value="1"/>
</dbReference>
<evidence type="ECO:0000313" key="5">
    <source>
        <dbReference type="EMBL" id="KNB68703.1"/>
    </source>
</evidence>
<dbReference type="Pfam" id="PF00383">
    <property type="entry name" value="dCMP_cyt_deam_1"/>
    <property type="match status" value="1"/>
</dbReference>
<evidence type="ECO:0000259" key="3">
    <source>
        <dbReference type="PROSITE" id="PS51747"/>
    </source>
</evidence>
<dbReference type="PROSITE" id="PS00903">
    <property type="entry name" value="CYT_DCMP_DEAMINASES_1"/>
    <property type="match status" value="1"/>
</dbReference>
<keyword evidence="7" id="KW-1185">Reference proteome</keyword>
<dbReference type="EMBL" id="BJON01000011">
    <property type="protein sequence ID" value="GED69211.1"/>
    <property type="molecule type" value="Genomic_DNA"/>
</dbReference>
<reference evidence="5" key="2">
    <citation type="submission" date="2015-07" db="EMBL/GenBank/DDBJ databases">
        <title>MeaNS - Measles Nucleotide Surveillance Program.</title>
        <authorList>
            <person name="Tran T."/>
            <person name="Druce J."/>
        </authorList>
    </citation>
    <scope>NUCLEOTIDE SEQUENCE</scope>
    <source>
        <strain evidence="5">DSM 9887</strain>
    </source>
</reference>
<evidence type="ECO:0000313" key="4">
    <source>
        <dbReference type="EMBL" id="GED69211.1"/>
    </source>
</evidence>
<dbReference type="EMBL" id="LGIQ01000017">
    <property type="protein sequence ID" value="KNB68703.1"/>
    <property type="molecule type" value="Genomic_DNA"/>
</dbReference>
<evidence type="ECO:0000313" key="6">
    <source>
        <dbReference type="Proteomes" id="UP000036834"/>
    </source>
</evidence>
<dbReference type="GO" id="GO:0047974">
    <property type="term" value="F:guanosine deaminase activity"/>
    <property type="evidence" value="ECO:0007669"/>
    <property type="project" value="TreeGrafter"/>
</dbReference>
<dbReference type="Gene3D" id="3.40.140.10">
    <property type="entry name" value="Cytidine Deaminase, domain 2"/>
    <property type="match status" value="1"/>
</dbReference>
<dbReference type="AlphaFoldDB" id="A0A0K9YJ25"/>
<evidence type="ECO:0000256" key="2">
    <source>
        <dbReference type="ARBA" id="ARBA00022833"/>
    </source>
</evidence>
<feature type="domain" description="CMP/dCMP-type deaminase" evidence="3">
    <location>
        <begin position="1"/>
        <end position="125"/>
    </location>
</feature>
<dbReference type="CDD" id="cd01285">
    <property type="entry name" value="nucleoside_deaminase"/>
    <property type="match status" value="1"/>
</dbReference>
<dbReference type="SUPFAM" id="SSF53927">
    <property type="entry name" value="Cytidine deaminase-like"/>
    <property type="match status" value="1"/>
</dbReference>
<name>A0A0K9YJ25_9BACL</name>
<evidence type="ECO:0000313" key="7">
    <source>
        <dbReference type="Proteomes" id="UP000319578"/>
    </source>
</evidence>
<dbReference type="RefSeq" id="WP_049742636.1">
    <property type="nucleotide sequence ID" value="NZ_BJON01000011.1"/>
</dbReference>
<protein>
    <submittedName>
        <fullName evidence="5">Cytidine deaminase</fullName>
    </submittedName>
    <submittedName>
        <fullName evidence="4">tRNA-specific adenosine deaminase</fullName>
    </submittedName>
</protein>
<dbReference type="STRING" id="54915.ADS79_32565"/>
<evidence type="ECO:0000256" key="1">
    <source>
        <dbReference type="ARBA" id="ARBA00022723"/>
    </source>
</evidence>
<accession>A0A0K9YJ25</accession>
<dbReference type="PANTHER" id="PTHR11079:SF161">
    <property type="entry name" value="CMP_DCMP-TYPE DEAMINASE DOMAIN-CONTAINING PROTEIN"/>
    <property type="match status" value="1"/>
</dbReference>
<dbReference type="Proteomes" id="UP000036834">
    <property type="component" value="Unassembled WGS sequence"/>
</dbReference>
<gene>
    <name evidence="4" type="primary">guaD</name>
    <name evidence="5" type="ORF">ADS79_32565</name>
    <name evidence="4" type="ORF">BRE01_29130</name>
</gene>
<dbReference type="InterPro" id="IPR002125">
    <property type="entry name" value="CMP_dCMP_dom"/>
</dbReference>
<dbReference type="Proteomes" id="UP000319578">
    <property type="component" value="Unassembled WGS sequence"/>
</dbReference>
<dbReference type="GO" id="GO:0008270">
    <property type="term" value="F:zinc ion binding"/>
    <property type="evidence" value="ECO:0007669"/>
    <property type="project" value="InterPro"/>
</dbReference>
<comment type="caution">
    <text evidence="5">The sequence shown here is derived from an EMBL/GenBank/DDBJ whole genome shotgun (WGS) entry which is preliminary data.</text>
</comment>
<keyword evidence="1" id="KW-0479">Metal-binding</keyword>
<dbReference type="PANTHER" id="PTHR11079">
    <property type="entry name" value="CYTOSINE DEAMINASE FAMILY MEMBER"/>
    <property type="match status" value="1"/>
</dbReference>
<dbReference type="PATRIC" id="fig|54915.3.peg.622"/>